<comment type="catalytic activity">
    <reaction evidence="11">
        <text>(E)-sinapyl alcohol + NADP(+) = (E)-sinapaldehyde + NADPH + H(+)</text>
        <dbReference type="Rhea" id="RHEA:45704"/>
        <dbReference type="ChEBI" id="CHEBI:15378"/>
        <dbReference type="ChEBI" id="CHEBI:27949"/>
        <dbReference type="ChEBI" id="CHEBI:57783"/>
        <dbReference type="ChEBI" id="CHEBI:58349"/>
        <dbReference type="ChEBI" id="CHEBI:64557"/>
        <dbReference type="EC" id="1.1.1.195"/>
    </reaction>
    <physiologicalReaction direction="right-to-left" evidence="11">
        <dbReference type="Rhea" id="RHEA:45706"/>
    </physiologicalReaction>
</comment>
<dbReference type="EMBL" id="LR862134">
    <property type="protein sequence ID" value="CAD1840325.1"/>
    <property type="molecule type" value="Genomic_DNA"/>
</dbReference>
<dbReference type="GO" id="GO:0045551">
    <property type="term" value="F:cinnamyl-alcohol dehydrogenase activity"/>
    <property type="evidence" value="ECO:0007669"/>
    <property type="project" value="UniProtKB-EC"/>
</dbReference>
<comment type="cofactor">
    <cofactor evidence="1 15">
        <name>Zn(2+)</name>
        <dbReference type="ChEBI" id="CHEBI:29105"/>
    </cofactor>
</comment>
<dbReference type="SUPFAM" id="SSF50129">
    <property type="entry name" value="GroES-like"/>
    <property type="match status" value="1"/>
</dbReference>
<dbReference type="GO" id="GO:0009809">
    <property type="term" value="P:lignin biosynthetic process"/>
    <property type="evidence" value="ECO:0007669"/>
    <property type="project" value="UniProtKB-KW"/>
</dbReference>
<dbReference type="Pfam" id="PF00107">
    <property type="entry name" value="ADH_zinc_N"/>
    <property type="match status" value="1"/>
</dbReference>
<keyword evidence="6" id="KW-0438">Lignin biosynthesis</keyword>
<dbReference type="EC" id="1.1.1.195" evidence="4"/>
<protein>
    <recommendedName>
        <fullName evidence="4">cinnamyl-alcohol dehydrogenase</fullName>
        <ecNumber evidence="4">1.1.1.195</ecNumber>
    </recommendedName>
</protein>
<evidence type="ECO:0000256" key="3">
    <source>
        <dbReference type="ARBA" id="ARBA00011738"/>
    </source>
</evidence>
<keyword evidence="8" id="KW-0521">NADP</keyword>
<proteinExistence type="inferred from homology"/>
<keyword evidence="5 15" id="KW-0479">Metal-binding</keyword>
<dbReference type="InterPro" id="IPR013154">
    <property type="entry name" value="ADH-like_N"/>
</dbReference>
<dbReference type="SUPFAM" id="SSF51735">
    <property type="entry name" value="NAD(P)-binding Rossmann-fold domains"/>
    <property type="match status" value="1"/>
</dbReference>
<dbReference type="FunFam" id="3.40.50.720:FF:000022">
    <property type="entry name" value="Cinnamyl alcohol dehydrogenase"/>
    <property type="match status" value="1"/>
</dbReference>
<dbReference type="Gene3D" id="3.40.50.720">
    <property type="entry name" value="NAD(P)-binding Rossmann-like Domain"/>
    <property type="match status" value="1"/>
</dbReference>
<evidence type="ECO:0000256" key="13">
    <source>
        <dbReference type="ARBA" id="ARBA00049311"/>
    </source>
</evidence>
<comment type="subunit">
    <text evidence="3">Homodimer.</text>
</comment>
<evidence type="ECO:0000259" key="16">
    <source>
        <dbReference type="SMART" id="SM00829"/>
    </source>
</evidence>
<comment type="similarity">
    <text evidence="15">Belongs to the zinc-containing alcohol dehydrogenase family.</text>
</comment>
<accession>A0A6V7QBV3</accession>
<keyword evidence="9" id="KW-0560">Oxidoreductase</keyword>
<comment type="catalytic activity">
    <reaction evidence="13">
        <text>(E)-coniferol + NADP(+) = (E)-coniferaldehyde + NADPH + H(+)</text>
        <dbReference type="Rhea" id="RHEA:22444"/>
        <dbReference type="ChEBI" id="CHEBI:15378"/>
        <dbReference type="ChEBI" id="CHEBI:16547"/>
        <dbReference type="ChEBI" id="CHEBI:17745"/>
        <dbReference type="ChEBI" id="CHEBI:57783"/>
        <dbReference type="ChEBI" id="CHEBI:58349"/>
        <dbReference type="EC" id="1.1.1.195"/>
    </reaction>
    <physiologicalReaction direction="right-to-left" evidence="13">
        <dbReference type="Rhea" id="RHEA:22446"/>
    </physiologicalReaction>
</comment>
<dbReference type="GO" id="GO:0008270">
    <property type="term" value="F:zinc ion binding"/>
    <property type="evidence" value="ECO:0007669"/>
    <property type="project" value="InterPro"/>
</dbReference>
<evidence type="ECO:0000256" key="9">
    <source>
        <dbReference type="ARBA" id="ARBA00023002"/>
    </source>
</evidence>
<evidence type="ECO:0000256" key="4">
    <source>
        <dbReference type="ARBA" id="ARBA00013171"/>
    </source>
</evidence>
<organism evidence="17">
    <name type="scientific">Ananas comosus var. bracteatus</name>
    <name type="common">red pineapple</name>
    <dbReference type="NCBI Taxonomy" id="296719"/>
    <lineage>
        <taxon>Eukaryota</taxon>
        <taxon>Viridiplantae</taxon>
        <taxon>Streptophyta</taxon>
        <taxon>Embryophyta</taxon>
        <taxon>Tracheophyta</taxon>
        <taxon>Spermatophyta</taxon>
        <taxon>Magnoliopsida</taxon>
        <taxon>Liliopsida</taxon>
        <taxon>Poales</taxon>
        <taxon>Bromeliaceae</taxon>
        <taxon>Bromelioideae</taxon>
        <taxon>Ananas</taxon>
    </lineage>
</organism>
<name>A0A6V7QBV3_ANACO</name>
<comment type="catalytic activity">
    <reaction evidence="10">
        <text>(E)-4-coumaroyl alcohol + NADP(+) = (E)-4-coumaraldehyde + NADPH + H(+)</text>
        <dbReference type="Rhea" id="RHEA:45724"/>
        <dbReference type="ChEBI" id="CHEBI:15378"/>
        <dbReference type="ChEBI" id="CHEBI:28353"/>
        <dbReference type="ChEBI" id="CHEBI:57783"/>
        <dbReference type="ChEBI" id="CHEBI:58349"/>
        <dbReference type="ChEBI" id="CHEBI:64555"/>
        <dbReference type="EC" id="1.1.1.195"/>
    </reaction>
    <physiologicalReaction direction="right-to-left" evidence="10">
        <dbReference type="Rhea" id="RHEA:45726"/>
    </physiologicalReaction>
</comment>
<comment type="catalytic activity">
    <reaction evidence="12">
        <text>(E)-caffeyl alcohol + NADP(+) = (E)-caffeyl aldehyde + NADPH + H(+)</text>
        <dbReference type="Rhea" id="RHEA:45728"/>
        <dbReference type="ChEBI" id="CHEBI:15378"/>
        <dbReference type="ChEBI" id="CHEBI:28323"/>
        <dbReference type="ChEBI" id="CHEBI:31334"/>
        <dbReference type="ChEBI" id="CHEBI:57783"/>
        <dbReference type="ChEBI" id="CHEBI:58349"/>
    </reaction>
    <physiologicalReaction direction="right-to-left" evidence="12">
        <dbReference type="Rhea" id="RHEA:45730"/>
    </physiologicalReaction>
</comment>
<evidence type="ECO:0000256" key="10">
    <source>
        <dbReference type="ARBA" id="ARBA00047329"/>
    </source>
</evidence>
<evidence type="ECO:0000313" key="17">
    <source>
        <dbReference type="EMBL" id="CAD1840325.1"/>
    </source>
</evidence>
<dbReference type="AlphaFoldDB" id="A0A6V7QBV3"/>
<evidence type="ECO:0000256" key="2">
    <source>
        <dbReference type="ARBA" id="ARBA00004928"/>
    </source>
</evidence>
<dbReference type="SMART" id="SM00829">
    <property type="entry name" value="PKS_ER"/>
    <property type="match status" value="1"/>
</dbReference>
<evidence type="ECO:0000256" key="14">
    <source>
        <dbReference type="ARBA" id="ARBA00049332"/>
    </source>
</evidence>
<evidence type="ECO:0000256" key="6">
    <source>
        <dbReference type="ARBA" id="ARBA00022733"/>
    </source>
</evidence>
<evidence type="ECO:0000256" key="11">
    <source>
        <dbReference type="ARBA" id="ARBA00048379"/>
    </source>
</evidence>
<evidence type="ECO:0000256" key="8">
    <source>
        <dbReference type="ARBA" id="ARBA00022857"/>
    </source>
</evidence>
<dbReference type="Gene3D" id="3.90.180.10">
    <property type="entry name" value="Medium-chain alcohol dehydrogenases, catalytic domain"/>
    <property type="match status" value="1"/>
</dbReference>
<evidence type="ECO:0000256" key="12">
    <source>
        <dbReference type="ARBA" id="ARBA00049226"/>
    </source>
</evidence>
<dbReference type="InterPro" id="IPR036291">
    <property type="entry name" value="NAD(P)-bd_dom_sf"/>
</dbReference>
<sequence length="446" mass="48052">MSLVTSARRACGYYTLLSSPRLFALPDPTPPTPSPAINATAPSVRSFPVFHDSLIRISSLSLSLSLSRDLSSDLAKEHQWRRRRRTGRSFRPRRSTPQAFGLAATDSSGHLFPFAFSRRNNGENDVTIKILFCGICHSDLHSIKNEWGNTIYPIVSGHEIAGLVTEVGSKVQKYKVGDKVGVGCMVNSCQSCNNCHQGFENYCPGMILTYNSIDKDGSVTYGGYSNMIVVNEKFVLKFPENLPLDKGAPLLCAGITVYSPMKYHGLNEPGKHLGVVGLGGLGHVAVKFGKAFGLKVTVISTSASKEKEAIERLGADAFLISKNPEQMQAAMGTMDGIIDTVSAPHSIPPLLALLKATGKMIMVGLPEKPLEIPAFSLIMGGKNLAGSCIGGIKDTQEMLDFAGKHGATADIELISADYVNTAMERLVKADVRYRFVIDIANSLNAA</sequence>
<dbReference type="Pfam" id="PF08240">
    <property type="entry name" value="ADH_N"/>
    <property type="match status" value="1"/>
</dbReference>
<comment type="catalytic activity">
    <reaction evidence="14">
        <text>(E)-cinnamyl alcohol + NADP(+) = (E)-cinnamaldehyde + NADPH + H(+)</text>
        <dbReference type="Rhea" id="RHEA:10392"/>
        <dbReference type="ChEBI" id="CHEBI:15378"/>
        <dbReference type="ChEBI" id="CHEBI:16731"/>
        <dbReference type="ChEBI" id="CHEBI:33227"/>
        <dbReference type="ChEBI" id="CHEBI:57783"/>
        <dbReference type="ChEBI" id="CHEBI:58349"/>
        <dbReference type="EC" id="1.1.1.195"/>
    </reaction>
    <physiologicalReaction direction="right-to-left" evidence="14">
        <dbReference type="Rhea" id="RHEA:10394"/>
    </physiologicalReaction>
</comment>
<dbReference type="PANTHER" id="PTHR42683">
    <property type="entry name" value="ALDEHYDE REDUCTASE"/>
    <property type="match status" value="1"/>
</dbReference>
<dbReference type="InterPro" id="IPR011032">
    <property type="entry name" value="GroES-like_sf"/>
</dbReference>
<dbReference type="PROSITE" id="PS00059">
    <property type="entry name" value="ADH_ZINC"/>
    <property type="match status" value="1"/>
</dbReference>
<dbReference type="CDD" id="cd05283">
    <property type="entry name" value="CAD1"/>
    <property type="match status" value="1"/>
</dbReference>
<evidence type="ECO:0000256" key="15">
    <source>
        <dbReference type="RuleBase" id="RU361277"/>
    </source>
</evidence>
<dbReference type="FunFam" id="3.90.180.10:FF:000004">
    <property type="entry name" value="probable cinnamyl alcohol dehydrogenase"/>
    <property type="match status" value="1"/>
</dbReference>
<evidence type="ECO:0000256" key="5">
    <source>
        <dbReference type="ARBA" id="ARBA00022723"/>
    </source>
</evidence>
<evidence type="ECO:0000256" key="1">
    <source>
        <dbReference type="ARBA" id="ARBA00001947"/>
    </source>
</evidence>
<dbReference type="InterPro" id="IPR047109">
    <property type="entry name" value="CAD-like"/>
</dbReference>
<dbReference type="InterPro" id="IPR013149">
    <property type="entry name" value="ADH-like_C"/>
</dbReference>
<dbReference type="InterPro" id="IPR002328">
    <property type="entry name" value="ADH_Zn_CS"/>
</dbReference>
<reference evidence="17" key="1">
    <citation type="submission" date="2020-07" db="EMBL/GenBank/DDBJ databases">
        <authorList>
            <person name="Lin J."/>
        </authorList>
    </citation>
    <scope>NUCLEOTIDE SEQUENCE</scope>
</reference>
<keyword evidence="7 15" id="KW-0862">Zinc</keyword>
<comment type="pathway">
    <text evidence="2">Aromatic compound metabolism; phenylpropanoid biosynthesis.</text>
</comment>
<feature type="domain" description="Enoyl reductase (ER)" evidence="16">
    <location>
        <begin position="106"/>
        <end position="437"/>
    </location>
</feature>
<gene>
    <name evidence="17" type="ORF">CB5_LOCUS23536</name>
</gene>
<evidence type="ECO:0000256" key="7">
    <source>
        <dbReference type="ARBA" id="ARBA00022833"/>
    </source>
</evidence>
<dbReference type="InterPro" id="IPR020843">
    <property type="entry name" value="ER"/>
</dbReference>